<protein>
    <submittedName>
        <fullName evidence="1">Uncharacterized protein</fullName>
    </submittedName>
</protein>
<dbReference type="AlphaFoldDB" id="A0A261WLT6"/>
<organism evidence="1 2">
    <name type="scientific">Pseudomonas avellanae</name>
    <dbReference type="NCBI Taxonomy" id="46257"/>
    <lineage>
        <taxon>Bacteria</taxon>
        <taxon>Pseudomonadati</taxon>
        <taxon>Pseudomonadota</taxon>
        <taxon>Gammaproteobacteria</taxon>
        <taxon>Pseudomonadales</taxon>
        <taxon>Pseudomonadaceae</taxon>
        <taxon>Pseudomonas</taxon>
    </lineage>
</organism>
<evidence type="ECO:0000313" key="1">
    <source>
        <dbReference type="EMBL" id="OZI86873.1"/>
    </source>
</evidence>
<gene>
    <name evidence="1" type="ORF">CFN58_08005</name>
</gene>
<reference evidence="2" key="1">
    <citation type="journal article" date="2016" name="Sci. Rep.">
        <title>Genome analysis of the kiwifruit canker pathogen Pseudomonas syringae pv. actinidiae biovar 5.</title>
        <authorList>
            <person name="Fujikawa T."/>
            <person name="Sawada H."/>
        </authorList>
    </citation>
    <scope>NUCLEOTIDE SEQUENCE [LARGE SCALE GENOMIC DNA]</scope>
    <source>
        <strain evidence="2">MAFF 212061</strain>
    </source>
</reference>
<proteinExistence type="predicted"/>
<sequence>KHVLEEVLRPIAMAILGGASGKVEDVKHGANQVSAPSQGAGVPGAASVSLELSSAGPGVVPVLDG</sequence>
<dbReference type="EMBL" id="NKQU01000192">
    <property type="protein sequence ID" value="OZI86873.1"/>
    <property type="molecule type" value="Genomic_DNA"/>
</dbReference>
<comment type="caution">
    <text evidence="1">The sequence shown here is derived from an EMBL/GenBank/DDBJ whole genome shotgun (WGS) entry which is preliminary data.</text>
</comment>
<evidence type="ECO:0000313" key="2">
    <source>
        <dbReference type="Proteomes" id="UP000217163"/>
    </source>
</evidence>
<accession>A0A261WLT6</accession>
<dbReference type="Proteomes" id="UP000217163">
    <property type="component" value="Unassembled WGS sequence"/>
</dbReference>
<name>A0A261WLT6_9PSED</name>
<feature type="non-terminal residue" evidence="1">
    <location>
        <position position="1"/>
    </location>
</feature>